<sequence>MELGGRIVPEELLCSNIAGLANEDNHDDLRLVRLVCKTFARIASTHLFKTVPFSTDPEDWKRITSIADSPNLSSCVRRVHYRNWIYQNQYRDWDRYLIRYASDREQCPKETISSLDSDDNPLQKSLRRGFEIYPAHYHNQQQLLGQYPLDLDAPDLNLLMHAFKHFPNLNEFVISNPVFPLPRQTDEKQSLKHTLRTTKGCPPGWFMSNPGDPEHQRINLTPMRCATTAYLKSRYSMYRDLDGSGSDARHGPRGRNNCWSFFDPFALAACRGFQLLGLAARTAGIQLQTITIVLSEGVPLVLHPPIRTPHMLYLDSTLKSTGILSCLRKFDLEINCTTQIDAEFLKSGFISKVLDNAPSLESIRIYSRYDLSNFRRTGISIRRYLHYPKSGWTIPLEAGFGTSTFSKLRSLEIDWIFGTKSSFLSLLRRHKANLISLSVSGLAGFRDHDGSGDPNLGSCESCEITLSEIGELGLCLKRLKIAPGVEYDRKLRDFMPEKEEQYWEGSYSGPRYIKGSSRIQEFLSSGGVLNQLRPNSESPSSRIAATSSGS</sequence>
<accession>A0A9P4NX74</accession>
<organism evidence="2 3">
    <name type="scientific">Tothia fuscella</name>
    <dbReference type="NCBI Taxonomy" id="1048955"/>
    <lineage>
        <taxon>Eukaryota</taxon>
        <taxon>Fungi</taxon>
        <taxon>Dikarya</taxon>
        <taxon>Ascomycota</taxon>
        <taxon>Pezizomycotina</taxon>
        <taxon>Dothideomycetes</taxon>
        <taxon>Pleosporomycetidae</taxon>
        <taxon>Venturiales</taxon>
        <taxon>Cylindrosympodiaceae</taxon>
        <taxon>Tothia</taxon>
    </lineage>
</organism>
<gene>
    <name evidence="2" type="ORF">EJ08DRAFT_21710</name>
</gene>
<name>A0A9P4NX74_9PEZI</name>
<keyword evidence="3" id="KW-1185">Reference proteome</keyword>
<reference evidence="2" key="1">
    <citation type="journal article" date="2020" name="Stud. Mycol.">
        <title>101 Dothideomycetes genomes: a test case for predicting lifestyles and emergence of pathogens.</title>
        <authorList>
            <person name="Haridas S."/>
            <person name="Albert R."/>
            <person name="Binder M."/>
            <person name="Bloem J."/>
            <person name="Labutti K."/>
            <person name="Salamov A."/>
            <person name="Andreopoulos B."/>
            <person name="Baker S."/>
            <person name="Barry K."/>
            <person name="Bills G."/>
            <person name="Bluhm B."/>
            <person name="Cannon C."/>
            <person name="Castanera R."/>
            <person name="Culley D."/>
            <person name="Daum C."/>
            <person name="Ezra D."/>
            <person name="Gonzalez J."/>
            <person name="Henrissat B."/>
            <person name="Kuo A."/>
            <person name="Liang C."/>
            <person name="Lipzen A."/>
            <person name="Lutzoni F."/>
            <person name="Magnuson J."/>
            <person name="Mondo S."/>
            <person name="Nolan M."/>
            <person name="Ohm R."/>
            <person name="Pangilinan J."/>
            <person name="Park H.-J."/>
            <person name="Ramirez L."/>
            <person name="Alfaro M."/>
            <person name="Sun H."/>
            <person name="Tritt A."/>
            <person name="Yoshinaga Y."/>
            <person name="Zwiers L.-H."/>
            <person name="Turgeon B."/>
            <person name="Goodwin S."/>
            <person name="Spatafora J."/>
            <person name="Crous P."/>
            <person name="Grigoriev I."/>
        </authorList>
    </citation>
    <scope>NUCLEOTIDE SEQUENCE</scope>
    <source>
        <strain evidence="2">CBS 130266</strain>
    </source>
</reference>
<evidence type="ECO:0000313" key="3">
    <source>
        <dbReference type="Proteomes" id="UP000800235"/>
    </source>
</evidence>
<protein>
    <recommendedName>
        <fullName evidence="4">F-box domain-containing protein</fullName>
    </recommendedName>
</protein>
<evidence type="ECO:0000256" key="1">
    <source>
        <dbReference type="SAM" id="MobiDB-lite"/>
    </source>
</evidence>
<dbReference type="AlphaFoldDB" id="A0A9P4NX74"/>
<dbReference type="Proteomes" id="UP000800235">
    <property type="component" value="Unassembled WGS sequence"/>
</dbReference>
<evidence type="ECO:0000313" key="2">
    <source>
        <dbReference type="EMBL" id="KAF2434049.1"/>
    </source>
</evidence>
<comment type="caution">
    <text evidence="2">The sequence shown here is derived from an EMBL/GenBank/DDBJ whole genome shotgun (WGS) entry which is preliminary data.</text>
</comment>
<feature type="compositionally biased region" description="Polar residues" evidence="1">
    <location>
        <begin position="532"/>
        <end position="550"/>
    </location>
</feature>
<feature type="region of interest" description="Disordered" evidence="1">
    <location>
        <begin position="530"/>
        <end position="550"/>
    </location>
</feature>
<proteinExistence type="predicted"/>
<dbReference type="EMBL" id="MU007018">
    <property type="protein sequence ID" value="KAF2434049.1"/>
    <property type="molecule type" value="Genomic_DNA"/>
</dbReference>
<dbReference type="OrthoDB" id="5422579at2759"/>
<evidence type="ECO:0008006" key="4">
    <source>
        <dbReference type="Google" id="ProtNLM"/>
    </source>
</evidence>